<comment type="similarity">
    <text evidence="1 2">Belongs to the RNase T2 family.</text>
</comment>
<name>A0A1R2BGU9_9CILI</name>
<evidence type="ECO:0000256" key="2">
    <source>
        <dbReference type="RuleBase" id="RU004328"/>
    </source>
</evidence>
<evidence type="ECO:0000313" key="5">
    <source>
        <dbReference type="Proteomes" id="UP000187209"/>
    </source>
</evidence>
<dbReference type="SUPFAM" id="SSF55895">
    <property type="entry name" value="Ribonuclease Rh-like"/>
    <property type="match status" value="1"/>
</dbReference>
<feature type="chain" id="PRO_5012322567" evidence="3">
    <location>
        <begin position="16"/>
        <end position="198"/>
    </location>
</feature>
<dbReference type="Pfam" id="PF00445">
    <property type="entry name" value="Ribonuclease_T2"/>
    <property type="match status" value="1"/>
</dbReference>
<dbReference type="EMBL" id="MPUH01000658">
    <property type="protein sequence ID" value="OMJ75992.1"/>
    <property type="molecule type" value="Genomic_DNA"/>
</dbReference>
<dbReference type="OrthoDB" id="435754at2759"/>
<dbReference type="InterPro" id="IPR001568">
    <property type="entry name" value="RNase_T2-like"/>
</dbReference>
<dbReference type="GO" id="GO:0006401">
    <property type="term" value="P:RNA catabolic process"/>
    <property type="evidence" value="ECO:0007669"/>
    <property type="project" value="TreeGrafter"/>
</dbReference>
<evidence type="ECO:0000313" key="4">
    <source>
        <dbReference type="EMBL" id="OMJ75992.1"/>
    </source>
</evidence>
<dbReference type="Proteomes" id="UP000187209">
    <property type="component" value="Unassembled WGS sequence"/>
</dbReference>
<gene>
    <name evidence="4" type="ORF">SteCoe_24754</name>
</gene>
<organism evidence="4 5">
    <name type="scientific">Stentor coeruleus</name>
    <dbReference type="NCBI Taxonomy" id="5963"/>
    <lineage>
        <taxon>Eukaryota</taxon>
        <taxon>Sar</taxon>
        <taxon>Alveolata</taxon>
        <taxon>Ciliophora</taxon>
        <taxon>Postciliodesmatophora</taxon>
        <taxon>Heterotrichea</taxon>
        <taxon>Heterotrichida</taxon>
        <taxon>Stentoridae</taxon>
        <taxon>Stentor</taxon>
    </lineage>
</organism>
<evidence type="ECO:0000256" key="3">
    <source>
        <dbReference type="SAM" id="SignalP"/>
    </source>
</evidence>
<evidence type="ECO:0000256" key="1">
    <source>
        <dbReference type="ARBA" id="ARBA00007469"/>
    </source>
</evidence>
<keyword evidence="3" id="KW-0732">Signal</keyword>
<dbReference type="GO" id="GO:0005576">
    <property type="term" value="C:extracellular region"/>
    <property type="evidence" value="ECO:0007669"/>
    <property type="project" value="TreeGrafter"/>
</dbReference>
<dbReference type="PANTHER" id="PTHR11240">
    <property type="entry name" value="RIBONUCLEASE T2"/>
    <property type="match status" value="1"/>
</dbReference>
<dbReference type="GO" id="GO:0003723">
    <property type="term" value="F:RNA binding"/>
    <property type="evidence" value="ECO:0007669"/>
    <property type="project" value="InterPro"/>
</dbReference>
<proteinExistence type="inferred from homology"/>
<dbReference type="InterPro" id="IPR036430">
    <property type="entry name" value="RNase_T2-like_sf"/>
</dbReference>
<sequence length="198" mass="23338">MLFYILLSLALGLQSNILTIEWRPTICFNYPCTKSYLKNSFNIKDFKAISETGEANTNCSEDQFQISLQVMMMLVEFWDYYEDSRHEIWENVWREHGTCILPKVSSEEYFQVAIALFLNSEIQERLKAAEILDSNGKQWGYEDISNALYYKVQIDCFKSEDEEFMLETINLCFNQGFQWENCTSDFGKCESSFILPWI</sequence>
<keyword evidence="5" id="KW-1185">Reference proteome</keyword>
<reference evidence="4 5" key="1">
    <citation type="submission" date="2016-11" db="EMBL/GenBank/DDBJ databases">
        <title>The macronuclear genome of Stentor coeruleus: a giant cell with tiny introns.</title>
        <authorList>
            <person name="Slabodnick M."/>
            <person name="Ruby J.G."/>
            <person name="Reiff S.B."/>
            <person name="Swart E.C."/>
            <person name="Gosai S."/>
            <person name="Prabakaran S."/>
            <person name="Witkowska E."/>
            <person name="Larue G.E."/>
            <person name="Fisher S."/>
            <person name="Freeman R.M."/>
            <person name="Gunawardena J."/>
            <person name="Chu W."/>
            <person name="Stover N.A."/>
            <person name="Gregory B.D."/>
            <person name="Nowacki M."/>
            <person name="Derisi J."/>
            <person name="Roy S.W."/>
            <person name="Marshall W.F."/>
            <person name="Sood P."/>
        </authorList>
    </citation>
    <scope>NUCLEOTIDE SEQUENCE [LARGE SCALE GENOMIC DNA]</scope>
    <source>
        <strain evidence="4">WM001</strain>
    </source>
</reference>
<dbReference type="PANTHER" id="PTHR11240:SF22">
    <property type="entry name" value="RIBONUCLEASE T2"/>
    <property type="match status" value="1"/>
</dbReference>
<dbReference type="Gene3D" id="3.90.730.10">
    <property type="entry name" value="Ribonuclease T2-like"/>
    <property type="match status" value="1"/>
</dbReference>
<accession>A0A1R2BGU9</accession>
<protein>
    <submittedName>
        <fullName evidence="4">Uncharacterized protein</fullName>
    </submittedName>
</protein>
<dbReference type="AlphaFoldDB" id="A0A1R2BGU9"/>
<comment type="caution">
    <text evidence="4">The sequence shown here is derived from an EMBL/GenBank/DDBJ whole genome shotgun (WGS) entry which is preliminary data.</text>
</comment>
<dbReference type="GO" id="GO:0033897">
    <property type="term" value="F:ribonuclease T2 activity"/>
    <property type="evidence" value="ECO:0007669"/>
    <property type="project" value="InterPro"/>
</dbReference>
<feature type="signal peptide" evidence="3">
    <location>
        <begin position="1"/>
        <end position="15"/>
    </location>
</feature>